<dbReference type="FunFam" id="1.10.10.10:FF:000014">
    <property type="entry name" value="Cullin 1"/>
    <property type="match status" value="1"/>
</dbReference>
<keyword evidence="3" id="KW-0832">Ubl conjugation</keyword>
<dbReference type="InterPro" id="IPR036388">
    <property type="entry name" value="WH-like_DNA-bd_sf"/>
</dbReference>
<dbReference type="GO" id="GO:0031461">
    <property type="term" value="C:cullin-RING ubiquitin ligase complex"/>
    <property type="evidence" value="ECO:0000318"/>
    <property type="project" value="GO_Central"/>
</dbReference>
<sequence length="696" mass="80577">MFTESDMGKNLIFEDIKAKIGSVVTNLTRFLEGDNEDKTLLNEDKTLRKTISKMCPSLRCHLCFYYERIYRTYYRETVLPSLKNTHGKELLEKLYQRMINHKIMVSSLSEIFEDLNKFLADGSYMRSKKMSRSLPLQVLRDRRNRGTVIQNFEDLAMFSFREYLLLEINPESRVAVVNMIMEEREGVAIDSDLLKKVLDIYMQSGIGTVQVYEEHFEDFFLQQTASYYSHKASSWIQEYSCPEYMMKCEESLEKEKERVTRYLHSSTEPKLVEIMQNQLLFLGAKQFLDKGQSGCGALLRDDKKDDLSRMYRLYHAIPQVLEPVADVFRLHIATEGSVLIKEAEDSATSGIVEEQVLVRKIIDLHDKYMAYVTDCFQNHTLFHKSLKEAFEIFCNKKVAGKPSAELLATFLYNLFKKAANDKSNDDSALESTIYNVNDMELTKDIQRLYMGVAKPEVDFTATVLTLSSWPSYKTSPEPNLPVEMVKCTKAFDPFYKSITKSRKLNWAYSLGKCHVTGRFDAGSIELVVSTYQAAVLCVFNNAERLTFNEIIEQVKLDHEDLARVLHSLSCADYKILKKEPASKTISKTDSFEFNSKFTNKKQRIKVPLPTLDEPLIDKVVDEVVKDRPSAIEACLVKIMKEKKVLQFRQLIAECVERLSHLFKPEIKQIKKRIEKLMEKDYLIRDIDDANSFKYVA</sequence>
<dbReference type="FunFam" id="1.20.1310.10:FF:000001">
    <property type="entry name" value="Cullin 3"/>
    <property type="match status" value="1"/>
</dbReference>
<dbReference type="GO" id="GO:0016567">
    <property type="term" value="P:protein ubiquitination"/>
    <property type="evidence" value="ECO:0000318"/>
    <property type="project" value="GO_Central"/>
</dbReference>
<keyword evidence="2" id="KW-1017">Isopeptide bond</keyword>
<evidence type="ECO:0000313" key="7">
    <source>
        <dbReference type="EnsemblPlants" id="Bra032570.1-P"/>
    </source>
</evidence>
<dbReference type="HOGENOM" id="CLU_004747_3_0_1"/>
<evidence type="ECO:0000256" key="2">
    <source>
        <dbReference type="ARBA" id="ARBA00022499"/>
    </source>
</evidence>
<reference evidence="7 8" key="1">
    <citation type="journal article" date="2011" name="Nat. Genet.">
        <title>The genome of the mesopolyploid crop species Brassica rapa.</title>
        <authorList>
            <consortium name="Brassica rapa Genome Sequencing Project Consortium"/>
            <person name="Wang X."/>
            <person name="Wang H."/>
            <person name="Wang J."/>
            <person name="Sun R."/>
            <person name="Wu J."/>
            <person name="Liu S."/>
            <person name="Bai Y."/>
            <person name="Mun J.H."/>
            <person name="Bancroft I."/>
            <person name="Cheng F."/>
            <person name="Huang S."/>
            <person name="Li X."/>
            <person name="Hua W."/>
            <person name="Wang J."/>
            <person name="Wang X."/>
            <person name="Freeling M."/>
            <person name="Pires J.C."/>
            <person name="Paterson A.H."/>
            <person name="Chalhoub B."/>
            <person name="Wang B."/>
            <person name="Hayward A."/>
            <person name="Sharpe A.G."/>
            <person name="Park B.S."/>
            <person name="Weisshaar B."/>
            <person name="Liu B."/>
            <person name="Li B."/>
            <person name="Liu B."/>
            <person name="Tong C."/>
            <person name="Song C."/>
            <person name="Duran C."/>
            <person name="Peng C."/>
            <person name="Geng C."/>
            <person name="Koh C."/>
            <person name="Lin C."/>
            <person name="Edwards D."/>
            <person name="Mu D."/>
            <person name="Shen D."/>
            <person name="Soumpourou E."/>
            <person name="Li F."/>
            <person name="Fraser F."/>
            <person name="Conant G."/>
            <person name="Lassalle G."/>
            <person name="King G.J."/>
            <person name="Bonnema G."/>
            <person name="Tang H."/>
            <person name="Wang H."/>
            <person name="Belcram H."/>
            <person name="Zhou H."/>
            <person name="Hirakawa H."/>
            <person name="Abe H."/>
            <person name="Guo H."/>
            <person name="Wang H."/>
            <person name="Jin H."/>
            <person name="Parkin I.A."/>
            <person name="Batley J."/>
            <person name="Kim J.S."/>
            <person name="Just J."/>
            <person name="Li J."/>
            <person name="Xu J."/>
            <person name="Deng J."/>
            <person name="Kim J.A."/>
            <person name="Li J."/>
            <person name="Yu J."/>
            <person name="Meng J."/>
            <person name="Wang J."/>
            <person name="Min J."/>
            <person name="Poulain J."/>
            <person name="Wang J."/>
            <person name="Hatakeyama K."/>
            <person name="Wu K."/>
            <person name="Wang L."/>
            <person name="Fang L."/>
            <person name="Trick M."/>
            <person name="Links M.G."/>
            <person name="Zhao M."/>
            <person name="Jin M."/>
            <person name="Ramchiary N."/>
            <person name="Drou N."/>
            <person name="Berkman P.J."/>
            <person name="Cai Q."/>
            <person name="Huang Q."/>
            <person name="Li R."/>
            <person name="Tabata S."/>
            <person name="Cheng S."/>
            <person name="Zhang S."/>
            <person name="Zhang S."/>
            <person name="Huang S."/>
            <person name="Sato S."/>
            <person name="Sun S."/>
            <person name="Kwon S.J."/>
            <person name="Choi S.R."/>
            <person name="Lee T.H."/>
            <person name="Fan W."/>
            <person name="Zhao X."/>
            <person name="Tan X."/>
            <person name="Xu X."/>
            <person name="Wang Y."/>
            <person name="Qiu Y."/>
            <person name="Yin Y."/>
            <person name="Li Y."/>
            <person name="Du Y."/>
            <person name="Liao Y."/>
            <person name="Lim Y."/>
            <person name="Narusaka Y."/>
            <person name="Wang Y."/>
            <person name="Wang Z."/>
            <person name="Li Z."/>
            <person name="Wang Z."/>
            <person name="Xiong Z."/>
            <person name="Zhang Z."/>
        </authorList>
    </citation>
    <scope>NUCLEOTIDE SEQUENCE [LARGE SCALE GENOMIC DNA]</scope>
    <source>
        <strain evidence="7 8">cv. Chiifu-401-42</strain>
    </source>
</reference>
<dbReference type="InterPro" id="IPR016159">
    <property type="entry name" value="Cullin_repeat-like_dom_sf"/>
</dbReference>
<dbReference type="InterPro" id="IPR036390">
    <property type="entry name" value="WH_DNA-bd_sf"/>
</dbReference>
<evidence type="ECO:0000256" key="4">
    <source>
        <dbReference type="PROSITE-ProRule" id="PRU00330"/>
    </source>
</evidence>
<dbReference type="Pfam" id="PF26557">
    <property type="entry name" value="Cullin_AB"/>
    <property type="match status" value="1"/>
</dbReference>
<dbReference type="STRING" id="51351.M4EUT8"/>
<dbReference type="SMART" id="SM00884">
    <property type="entry name" value="Cullin_Nedd8"/>
    <property type="match status" value="1"/>
</dbReference>
<evidence type="ECO:0000256" key="5">
    <source>
        <dbReference type="RuleBase" id="RU003829"/>
    </source>
</evidence>
<evidence type="ECO:0000259" key="6">
    <source>
        <dbReference type="PROSITE" id="PS50069"/>
    </source>
</evidence>
<dbReference type="FunFam" id="1.20.1310.10:FF:000020">
    <property type="entry name" value="Cullin-1, putative"/>
    <property type="match status" value="1"/>
</dbReference>
<accession>M4EUT8</accession>
<dbReference type="SUPFAM" id="SSF46785">
    <property type="entry name" value="Winged helix' DNA-binding domain"/>
    <property type="match status" value="1"/>
</dbReference>
<dbReference type="InterPro" id="IPR001373">
    <property type="entry name" value="Cullin_N"/>
</dbReference>
<dbReference type="SUPFAM" id="SSF74788">
    <property type="entry name" value="Cullin repeat-like"/>
    <property type="match status" value="1"/>
</dbReference>
<reference evidence="7" key="3">
    <citation type="submission" date="2023-03" db="UniProtKB">
        <authorList>
            <consortium name="EnsemblPlants"/>
        </authorList>
    </citation>
    <scope>IDENTIFICATION</scope>
    <source>
        <strain evidence="7">cv. Chiifu-401-42</strain>
    </source>
</reference>
<dbReference type="InterPro" id="IPR059120">
    <property type="entry name" value="Cullin-like_AB"/>
</dbReference>
<dbReference type="Gene3D" id="1.20.1310.10">
    <property type="entry name" value="Cullin Repeats"/>
    <property type="match status" value="2"/>
</dbReference>
<dbReference type="eggNOG" id="KOG2166">
    <property type="taxonomic scope" value="Eukaryota"/>
</dbReference>
<dbReference type="Gene3D" id="1.10.10.10">
    <property type="entry name" value="Winged helix-like DNA-binding domain superfamily/Winged helix DNA-binding domain"/>
    <property type="match status" value="1"/>
</dbReference>
<comment type="similarity">
    <text evidence="1 4 5">Belongs to the cullin family.</text>
</comment>
<dbReference type="Pfam" id="PF00888">
    <property type="entry name" value="Cullin"/>
    <property type="match status" value="1"/>
</dbReference>
<dbReference type="PROSITE" id="PS50069">
    <property type="entry name" value="CULLIN_2"/>
    <property type="match status" value="1"/>
</dbReference>
<dbReference type="Gene3D" id="3.30.230.130">
    <property type="entry name" value="Cullin, Chain C, Domain 2"/>
    <property type="match status" value="1"/>
</dbReference>
<feature type="domain" description="Cullin family profile" evidence="6">
    <location>
        <begin position="319"/>
        <end position="569"/>
    </location>
</feature>
<dbReference type="InParanoid" id="M4EUT8"/>
<dbReference type="Proteomes" id="UP000011750">
    <property type="component" value="Chromosome A09"/>
</dbReference>
<evidence type="ECO:0000313" key="8">
    <source>
        <dbReference type="Proteomes" id="UP000011750"/>
    </source>
</evidence>
<reference evidence="7 8" key="2">
    <citation type="journal article" date="2018" name="Hortic Res">
        <title>Improved Brassica rapa reference genome by single-molecule sequencing and chromosome conformation capture technologies.</title>
        <authorList>
            <person name="Zhang L."/>
            <person name="Cai X."/>
            <person name="Wu J."/>
            <person name="Liu M."/>
            <person name="Grob S."/>
            <person name="Cheng F."/>
            <person name="Liang J."/>
            <person name="Cai C."/>
            <person name="Liu Z."/>
            <person name="Liu B."/>
            <person name="Wang F."/>
            <person name="Li S."/>
            <person name="Liu F."/>
            <person name="Li X."/>
            <person name="Cheng L."/>
            <person name="Yang W."/>
            <person name="Li M.H."/>
            <person name="Grossniklaus U."/>
            <person name="Zheng H."/>
            <person name="Wang X."/>
        </authorList>
    </citation>
    <scope>NUCLEOTIDE SEQUENCE [LARGE SCALE GENOMIC DNA]</scope>
    <source>
        <strain evidence="7 8">cv. Chiifu-401-42</strain>
    </source>
</reference>
<organism evidence="7 8">
    <name type="scientific">Brassica campestris</name>
    <name type="common">Field mustard</name>
    <dbReference type="NCBI Taxonomy" id="3711"/>
    <lineage>
        <taxon>Eukaryota</taxon>
        <taxon>Viridiplantae</taxon>
        <taxon>Streptophyta</taxon>
        <taxon>Embryophyta</taxon>
        <taxon>Tracheophyta</taxon>
        <taxon>Spermatophyta</taxon>
        <taxon>Magnoliopsida</taxon>
        <taxon>eudicotyledons</taxon>
        <taxon>Gunneridae</taxon>
        <taxon>Pentapetalae</taxon>
        <taxon>rosids</taxon>
        <taxon>malvids</taxon>
        <taxon>Brassicales</taxon>
        <taxon>Brassicaceae</taxon>
        <taxon>Brassiceae</taxon>
        <taxon>Brassica</taxon>
    </lineage>
</organism>
<proteinExistence type="inferred from homology"/>
<dbReference type="SMART" id="SM00182">
    <property type="entry name" value="CULLIN"/>
    <property type="match status" value="1"/>
</dbReference>
<dbReference type="Pfam" id="PF10557">
    <property type="entry name" value="Cullin_Nedd8"/>
    <property type="match status" value="1"/>
</dbReference>
<protein>
    <recommendedName>
        <fullName evidence="6">Cullin family profile domain-containing protein</fullName>
    </recommendedName>
</protein>
<name>M4EUT8_BRACM</name>
<dbReference type="GO" id="GO:0006511">
    <property type="term" value="P:ubiquitin-dependent protein catabolic process"/>
    <property type="evidence" value="ECO:0007669"/>
    <property type="project" value="InterPro"/>
</dbReference>
<dbReference type="AlphaFoldDB" id="M4EUT8"/>
<dbReference type="SUPFAM" id="SSF75632">
    <property type="entry name" value="Cullin homology domain"/>
    <property type="match status" value="1"/>
</dbReference>
<dbReference type="PANTHER" id="PTHR11932">
    <property type="entry name" value="CULLIN"/>
    <property type="match status" value="1"/>
</dbReference>
<keyword evidence="8" id="KW-1185">Reference proteome</keyword>
<dbReference type="Gramene" id="Bra032570.1">
    <property type="protein sequence ID" value="Bra032570.1-P"/>
    <property type="gene ID" value="Bra032570"/>
</dbReference>
<evidence type="ECO:0000256" key="1">
    <source>
        <dbReference type="ARBA" id="ARBA00006019"/>
    </source>
</evidence>
<dbReference type="InterPro" id="IPR019559">
    <property type="entry name" value="Cullin_neddylation_domain"/>
</dbReference>
<dbReference type="InterPro" id="IPR016158">
    <property type="entry name" value="Cullin_homology"/>
</dbReference>
<dbReference type="EnsemblPlants" id="Bra032570.1">
    <property type="protein sequence ID" value="Bra032570.1-P"/>
    <property type="gene ID" value="Bra032570"/>
</dbReference>
<evidence type="ECO:0000256" key="3">
    <source>
        <dbReference type="ARBA" id="ARBA00022843"/>
    </source>
</evidence>
<dbReference type="InterPro" id="IPR045093">
    <property type="entry name" value="Cullin"/>
</dbReference>
<dbReference type="GO" id="GO:0031625">
    <property type="term" value="F:ubiquitin protein ligase binding"/>
    <property type="evidence" value="ECO:0000318"/>
    <property type="project" value="GO_Central"/>
</dbReference>
<dbReference type="InterPro" id="IPR036317">
    <property type="entry name" value="Cullin_homology_sf"/>
</dbReference>